<comment type="similarity">
    <text evidence="6">Belongs to the exbB/tolQ family.</text>
</comment>
<evidence type="ECO:0000313" key="10">
    <source>
        <dbReference type="Proteomes" id="UP001320209"/>
    </source>
</evidence>
<name>A0ABM7V892_9PROT</name>
<dbReference type="PANTHER" id="PTHR30625:SF3">
    <property type="entry name" value="TOL-PAL SYSTEM PROTEIN TOLQ"/>
    <property type="match status" value="1"/>
</dbReference>
<evidence type="ECO:0000256" key="3">
    <source>
        <dbReference type="ARBA" id="ARBA00022692"/>
    </source>
</evidence>
<sequence length="234" mass="25405">MTDCGVCVSAGGLSLWAMFLQADLVVKSVMVLLALLSVRSWTVIFSKFMSIKRAREEAEEVMDYADQRDILDGGIHMATGLSGSFADLMVLSVQETQKAKDYGSAGLSMWHQHLLQLMGVIMEEQKDELHKGLGFLDWCAAASPFIGLFGTVWGIMHSFHVAVSGKADIAVIAPGMAEALFATAMGLVVAIPCLIAYNKLSLEVIRFTLKMENFAQELSAAALQKVCTSKSDFL</sequence>
<dbReference type="Proteomes" id="UP001320209">
    <property type="component" value="Chromosome"/>
</dbReference>
<evidence type="ECO:0000259" key="8">
    <source>
        <dbReference type="Pfam" id="PF01618"/>
    </source>
</evidence>
<gene>
    <name evidence="9" type="ORF">HYD_1220</name>
</gene>
<comment type="subcellular location">
    <subcellularLocation>
        <location evidence="1">Cell membrane</location>
        <topology evidence="1">Multi-pass membrane protein</topology>
    </subcellularLocation>
    <subcellularLocation>
        <location evidence="6">Membrane</location>
        <topology evidence="6">Multi-pass membrane protein</topology>
    </subcellularLocation>
</comment>
<evidence type="ECO:0000256" key="1">
    <source>
        <dbReference type="ARBA" id="ARBA00004651"/>
    </source>
</evidence>
<keyword evidence="5 7" id="KW-0472">Membrane</keyword>
<evidence type="ECO:0000256" key="5">
    <source>
        <dbReference type="ARBA" id="ARBA00023136"/>
    </source>
</evidence>
<feature type="transmembrane region" description="Helical" evidence="7">
    <location>
        <begin position="176"/>
        <end position="197"/>
    </location>
</feature>
<keyword evidence="4 7" id="KW-1133">Transmembrane helix</keyword>
<evidence type="ECO:0000256" key="4">
    <source>
        <dbReference type="ARBA" id="ARBA00022989"/>
    </source>
</evidence>
<evidence type="ECO:0000313" key="9">
    <source>
        <dbReference type="EMBL" id="BDB95989.1"/>
    </source>
</evidence>
<evidence type="ECO:0000256" key="2">
    <source>
        <dbReference type="ARBA" id="ARBA00022475"/>
    </source>
</evidence>
<evidence type="ECO:0000256" key="6">
    <source>
        <dbReference type="RuleBase" id="RU004057"/>
    </source>
</evidence>
<proteinExistence type="inferred from homology"/>
<evidence type="ECO:0000256" key="7">
    <source>
        <dbReference type="SAM" id="Phobius"/>
    </source>
</evidence>
<keyword evidence="6" id="KW-0813">Transport</keyword>
<feature type="transmembrane region" description="Helical" evidence="7">
    <location>
        <begin position="135"/>
        <end position="156"/>
    </location>
</feature>
<feature type="domain" description="MotA/TolQ/ExbB proton channel" evidence="8">
    <location>
        <begin position="116"/>
        <end position="212"/>
    </location>
</feature>
<protein>
    <recommendedName>
        <fullName evidence="8">MotA/TolQ/ExbB proton channel domain-containing protein</fullName>
    </recommendedName>
</protein>
<dbReference type="EMBL" id="AP025225">
    <property type="protein sequence ID" value="BDB95989.1"/>
    <property type="molecule type" value="Genomic_DNA"/>
</dbReference>
<keyword evidence="2" id="KW-1003">Cell membrane</keyword>
<dbReference type="InterPro" id="IPR002898">
    <property type="entry name" value="MotA_ExbB_proton_chnl"/>
</dbReference>
<dbReference type="PANTHER" id="PTHR30625">
    <property type="entry name" value="PROTEIN TOLQ"/>
    <property type="match status" value="1"/>
</dbReference>
<accession>A0ABM7V892</accession>
<keyword evidence="10" id="KW-1185">Reference proteome</keyword>
<keyword evidence="6" id="KW-0653">Protein transport</keyword>
<reference evidence="9" key="1">
    <citation type="submission" date="2021-10" db="EMBL/GenBank/DDBJ databases">
        <title>Genome Sequence of The Candidatus Hydrogeosomobacter endosymbioticus, an Intracellular Bacterial Symbiont of the Anaerobic Ciliate GW7.</title>
        <authorList>
            <person name="Shiohama Y."/>
            <person name="Shinzato N."/>
        </authorList>
    </citation>
    <scope>NUCLEOTIDE SEQUENCE [LARGE SCALE GENOMIC DNA]</scope>
    <source>
        <strain evidence="9">200920</strain>
    </source>
</reference>
<organism evidence="9 10">
    <name type="scientific">Candidatus Hydrogenosomobacter endosymbioticus</name>
    <dbReference type="NCBI Taxonomy" id="2558174"/>
    <lineage>
        <taxon>Bacteria</taxon>
        <taxon>Pseudomonadati</taxon>
        <taxon>Pseudomonadota</taxon>
        <taxon>Alphaproteobacteria</taxon>
        <taxon>Holosporales</taxon>
        <taxon>Holosporaceae</taxon>
        <taxon>Candidatus Hydrogenosomobacter</taxon>
    </lineage>
</organism>
<dbReference type="InterPro" id="IPR050790">
    <property type="entry name" value="ExbB/TolQ_transport"/>
</dbReference>
<feature type="transmembrane region" description="Helical" evidence="7">
    <location>
        <begin position="24"/>
        <end position="45"/>
    </location>
</feature>
<dbReference type="RefSeq" id="WP_236865287.1">
    <property type="nucleotide sequence ID" value="NZ_AP025225.1"/>
</dbReference>
<dbReference type="Pfam" id="PF01618">
    <property type="entry name" value="MotA_ExbB"/>
    <property type="match status" value="1"/>
</dbReference>
<keyword evidence="3 7" id="KW-0812">Transmembrane</keyword>